<evidence type="ECO:0000259" key="8">
    <source>
        <dbReference type="Pfam" id="PF03061"/>
    </source>
</evidence>
<name>A0ABT3AC18_9ALTE</name>
<keyword evidence="10" id="KW-1185">Reference proteome</keyword>
<proteinExistence type="inferred from homology"/>
<keyword evidence="1" id="KW-0378">Hydrolase</keyword>
<evidence type="ECO:0000256" key="4">
    <source>
        <dbReference type="ARBA" id="ARBA00038381"/>
    </source>
</evidence>
<organism evidence="9 10">
    <name type="scientific">Fluctibacter corallii</name>
    <dbReference type="NCBI Taxonomy" id="2984329"/>
    <lineage>
        <taxon>Bacteria</taxon>
        <taxon>Pseudomonadati</taxon>
        <taxon>Pseudomonadota</taxon>
        <taxon>Gammaproteobacteria</taxon>
        <taxon>Alteromonadales</taxon>
        <taxon>Alteromonadaceae</taxon>
        <taxon>Fluctibacter</taxon>
    </lineage>
</organism>
<feature type="domain" description="Thioesterase" evidence="8">
    <location>
        <begin position="64"/>
        <end position="151"/>
    </location>
</feature>
<dbReference type="CDD" id="cd03443">
    <property type="entry name" value="PaaI_thioesterase"/>
    <property type="match status" value="1"/>
</dbReference>
<dbReference type="Gene3D" id="3.10.129.10">
    <property type="entry name" value="Hotdog Thioesterase"/>
    <property type="match status" value="1"/>
</dbReference>
<dbReference type="NCBIfam" id="NF008675">
    <property type="entry name" value="PRK11688.1"/>
    <property type="match status" value="1"/>
</dbReference>
<evidence type="ECO:0000313" key="9">
    <source>
        <dbReference type="EMBL" id="MCV2886221.1"/>
    </source>
</evidence>
<protein>
    <recommendedName>
        <fullName evidence="6">Medium/long-chain acyl-CoA thioesterase YigI</fullName>
        <ecNumber evidence="5">3.1.2.20</ecNumber>
    </recommendedName>
</protein>
<evidence type="ECO:0000256" key="2">
    <source>
        <dbReference type="ARBA" id="ARBA00035880"/>
    </source>
</evidence>
<evidence type="ECO:0000256" key="7">
    <source>
        <dbReference type="ARBA" id="ARBA00048062"/>
    </source>
</evidence>
<dbReference type="PANTHER" id="PTHR43240:SF20">
    <property type="entry name" value="MEDIUM_LONG-CHAIN ACYL-COA THIOESTERASE YIGI"/>
    <property type="match status" value="1"/>
</dbReference>
<comment type="catalytic activity">
    <reaction evidence="7">
        <text>a medium-chain fatty acyl-CoA + H2O = a medium-chain fatty acid + CoA + H(+)</text>
        <dbReference type="Rhea" id="RHEA:68184"/>
        <dbReference type="ChEBI" id="CHEBI:15377"/>
        <dbReference type="ChEBI" id="CHEBI:15378"/>
        <dbReference type="ChEBI" id="CHEBI:57287"/>
        <dbReference type="ChEBI" id="CHEBI:59558"/>
        <dbReference type="ChEBI" id="CHEBI:90546"/>
    </reaction>
</comment>
<dbReference type="Pfam" id="PF03061">
    <property type="entry name" value="4HBT"/>
    <property type="match status" value="1"/>
</dbReference>
<comment type="catalytic activity">
    <reaction evidence="2">
        <text>a fatty acyl-CoA + H2O = a fatty acid + CoA + H(+)</text>
        <dbReference type="Rhea" id="RHEA:16781"/>
        <dbReference type="ChEBI" id="CHEBI:15377"/>
        <dbReference type="ChEBI" id="CHEBI:15378"/>
        <dbReference type="ChEBI" id="CHEBI:28868"/>
        <dbReference type="ChEBI" id="CHEBI:57287"/>
        <dbReference type="ChEBI" id="CHEBI:77636"/>
        <dbReference type="EC" id="3.1.2.20"/>
    </reaction>
</comment>
<evidence type="ECO:0000256" key="6">
    <source>
        <dbReference type="ARBA" id="ARBA00040062"/>
    </source>
</evidence>
<accession>A0ABT3AC18</accession>
<dbReference type="InterPro" id="IPR029069">
    <property type="entry name" value="HotDog_dom_sf"/>
</dbReference>
<reference evidence="9 10" key="1">
    <citation type="submission" date="2022-10" db="EMBL/GenBank/DDBJ databases">
        <title>Aestuariibacter sp. AA17 isolated from Montipora capitata coral fragment.</title>
        <authorList>
            <person name="Emsley S.A."/>
            <person name="Pfannmuller K.M."/>
            <person name="Loughran R.M."/>
            <person name="Shlafstein M."/>
            <person name="Papke E."/>
            <person name="Saw J.H."/>
            <person name="Ushijima B."/>
            <person name="Videau P."/>
        </authorList>
    </citation>
    <scope>NUCLEOTIDE SEQUENCE [LARGE SCALE GENOMIC DNA]</scope>
    <source>
        <strain evidence="9 10">AA17</strain>
    </source>
</reference>
<comment type="catalytic activity">
    <reaction evidence="3">
        <text>a long-chain fatty acyl-CoA + H2O = a long-chain fatty acid + CoA + H(+)</text>
        <dbReference type="Rhea" id="RHEA:67680"/>
        <dbReference type="ChEBI" id="CHEBI:15377"/>
        <dbReference type="ChEBI" id="CHEBI:15378"/>
        <dbReference type="ChEBI" id="CHEBI:57287"/>
        <dbReference type="ChEBI" id="CHEBI:57560"/>
        <dbReference type="ChEBI" id="CHEBI:83139"/>
    </reaction>
</comment>
<dbReference type="SUPFAM" id="SSF54637">
    <property type="entry name" value="Thioesterase/thiol ester dehydrase-isomerase"/>
    <property type="match status" value="1"/>
</dbReference>
<comment type="similarity">
    <text evidence="4">Belongs to the YigI thioesterase family.</text>
</comment>
<dbReference type="NCBIfam" id="TIGR00369">
    <property type="entry name" value="unchar_dom_1"/>
    <property type="match status" value="1"/>
</dbReference>
<evidence type="ECO:0000256" key="3">
    <source>
        <dbReference type="ARBA" id="ARBA00036002"/>
    </source>
</evidence>
<dbReference type="PANTHER" id="PTHR43240">
    <property type="entry name" value="1,4-DIHYDROXY-2-NAPHTHOYL-COA THIOESTERASE 1"/>
    <property type="match status" value="1"/>
</dbReference>
<sequence>MSMTTPEETVLEKTKQRLAEQVIQFFQHQMPFNTHLGMQVSVENDDQVTIRLPWQNTLTGNSIHQILHGGVTASMLDTVGGLTAILHAIRNLEADGITDFESKFRNMGTIDMRVDYLRPGKGEVFIATAQVIRKGNKVAVCRMELHNESGTHIAFGTGTYMVG</sequence>
<dbReference type="InterPro" id="IPR006683">
    <property type="entry name" value="Thioestr_dom"/>
</dbReference>
<evidence type="ECO:0000313" key="10">
    <source>
        <dbReference type="Proteomes" id="UP001652504"/>
    </source>
</evidence>
<gene>
    <name evidence="9" type="ORF">OE749_16125</name>
</gene>
<evidence type="ECO:0000256" key="1">
    <source>
        <dbReference type="ARBA" id="ARBA00022801"/>
    </source>
</evidence>
<dbReference type="InterPro" id="IPR003736">
    <property type="entry name" value="PAAI_dom"/>
</dbReference>
<dbReference type="EMBL" id="JAOWKX010000009">
    <property type="protein sequence ID" value="MCV2886221.1"/>
    <property type="molecule type" value="Genomic_DNA"/>
</dbReference>
<comment type="caution">
    <text evidence="9">The sequence shown here is derived from an EMBL/GenBank/DDBJ whole genome shotgun (WGS) entry which is preliminary data.</text>
</comment>
<dbReference type="Proteomes" id="UP001652504">
    <property type="component" value="Unassembled WGS sequence"/>
</dbReference>
<dbReference type="EC" id="3.1.2.20" evidence="5"/>
<evidence type="ECO:0000256" key="5">
    <source>
        <dbReference type="ARBA" id="ARBA00038894"/>
    </source>
</evidence>
<dbReference type="RefSeq" id="WP_263713508.1">
    <property type="nucleotide sequence ID" value="NZ_JAOWKX010000009.1"/>
</dbReference>